<evidence type="ECO:0000313" key="2">
    <source>
        <dbReference type="Proteomes" id="UP001642464"/>
    </source>
</evidence>
<proteinExistence type="predicted"/>
<reference evidence="1 2" key="1">
    <citation type="submission" date="2024-02" db="EMBL/GenBank/DDBJ databases">
        <authorList>
            <person name="Chen Y."/>
            <person name="Shah S."/>
            <person name="Dougan E. K."/>
            <person name="Thang M."/>
            <person name="Chan C."/>
        </authorList>
    </citation>
    <scope>NUCLEOTIDE SEQUENCE [LARGE SCALE GENOMIC DNA]</scope>
</reference>
<keyword evidence="2" id="KW-1185">Reference proteome</keyword>
<dbReference type="CDD" id="cd06141">
    <property type="entry name" value="WRN_exo"/>
    <property type="match status" value="1"/>
</dbReference>
<evidence type="ECO:0000313" key="1">
    <source>
        <dbReference type="EMBL" id="CAK9076723.1"/>
    </source>
</evidence>
<dbReference type="PANTHER" id="PTHR21207:SF2">
    <property type="entry name" value="PARKIN COREGULATED GENE PROTEIN"/>
    <property type="match status" value="1"/>
</dbReference>
<dbReference type="Proteomes" id="UP001642464">
    <property type="component" value="Unassembled WGS sequence"/>
</dbReference>
<gene>
    <name evidence="1" type="ORF">SCF082_LOCUS36945</name>
</gene>
<dbReference type="InterPro" id="IPR019399">
    <property type="entry name" value="Parkin_co-regulated_protein"/>
</dbReference>
<dbReference type="Pfam" id="PF10274">
    <property type="entry name" value="ParcG"/>
    <property type="match status" value="1"/>
</dbReference>
<dbReference type="InterPro" id="IPR036397">
    <property type="entry name" value="RNaseH_sf"/>
</dbReference>
<dbReference type="EMBL" id="CAXAMM010037113">
    <property type="protein sequence ID" value="CAK9076723.1"/>
    <property type="molecule type" value="Genomic_DNA"/>
</dbReference>
<name>A0ABP0PL16_9DINO</name>
<dbReference type="SUPFAM" id="SSF53098">
    <property type="entry name" value="Ribonuclease H-like"/>
    <property type="match status" value="1"/>
</dbReference>
<dbReference type="Gene3D" id="3.30.420.10">
    <property type="entry name" value="Ribonuclease H-like superfamily/Ribonuclease H"/>
    <property type="match status" value="1"/>
</dbReference>
<sequence length="277" mass="30998">MGDEDLDEYPSAVKLISSPASPHLAEFSQEAATASLVAFDVQWNPDFEEGSDNPVALLQLAFPTSGSTYVLQLPLMGAVPESAQKLFESSKVLTVGFATSFDKHKLEISGVKVDKSTLIDVQPWCEAEMGENSSVRQGWRVGLKRAARCVLDFELEKTCTMASSNWERQELTTAQVEYAAMDVWVALRLYQQLAPVYGAAVGKRQKTMYYRQILPIFSIFKQCCPSTFDQIDYAQRKRNNIGELIDETLEIFEIHGGEDAFINIKYMIPTYESCMLG</sequence>
<dbReference type="InterPro" id="IPR012337">
    <property type="entry name" value="RNaseH-like_sf"/>
</dbReference>
<protein>
    <submittedName>
        <fullName evidence="1">Parkin coregulated gene protein homolog (Hypertension-related protein 1-like protein) (PARK2 coregulated gene protein)</fullName>
    </submittedName>
</protein>
<comment type="caution">
    <text evidence="1">The sequence shown here is derived from an EMBL/GenBank/DDBJ whole genome shotgun (WGS) entry which is preliminary data.</text>
</comment>
<accession>A0ABP0PL16</accession>
<organism evidence="1 2">
    <name type="scientific">Durusdinium trenchii</name>
    <dbReference type="NCBI Taxonomy" id="1381693"/>
    <lineage>
        <taxon>Eukaryota</taxon>
        <taxon>Sar</taxon>
        <taxon>Alveolata</taxon>
        <taxon>Dinophyceae</taxon>
        <taxon>Suessiales</taxon>
        <taxon>Symbiodiniaceae</taxon>
        <taxon>Durusdinium</taxon>
    </lineage>
</organism>
<dbReference type="PANTHER" id="PTHR21207">
    <property type="entry name" value="PARKIN COREGULATED GENE PROTEIN PARK2 COREGULATED"/>
    <property type="match status" value="1"/>
</dbReference>